<dbReference type="Gene3D" id="1.10.357.10">
    <property type="entry name" value="Tetracycline Repressor, domain 2"/>
    <property type="match status" value="1"/>
</dbReference>
<comment type="caution">
    <text evidence="4">The sequence shown here is derived from an EMBL/GenBank/DDBJ whole genome shotgun (WGS) entry which is preliminary data.</text>
</comment>
<protein>
    <submittedName>
        <fullName evidence="4">AcrR family transcriptional regulator</fullName>
    </submittedName>
</protein>
<reference evidence="4 5" key="1">
    <citation type="submission" date="2023-07" db="EMBL/GenBank/DDBJ databases">
        <title>Genomic Encyclopedia of Type Strains, Phase IV (KMG-IV): sequencing the most valuable type-strain genomes for metagenomic binning, comparative biology and taxonomic classification.</title>
        <authorList>
            <person name="Goeker M."/>
        </authorList>
    </citation>
    <scope>NUCLEOTIDE SEQUENCE [LARGE SCALE GENOMIC DNA]</scope>
    <source>
        <strain evidence="4 5">DSM 16784</strain>
    </source>
</reference>
<evidence type="ECO:0000259" key="3">
    <source>
        <dbReference type="PROSITE" id="PS50977"/>
    </source>
</evidence>
<feature type="domain" description="HTH tetR-type" evidence="3">
    <location>
        <begin position="9"/>
        <end position="70"/>
    </location>
</feature>
<proteinExistence type="predicted"/>
<evidence type="ECO:0000313" key="4">
    <source>
        <dbReference type="EMBL" id="MDQ0362700.1"/>
    </source>
</evidence>
<keyword evidence="5" id="KW-1185">Reference proteome</keyword>
<gene>
    <name evidence="4" type="ORF">J2S15_003454</name>
</gene>
<dbReference type="EMBL" id="JAUSUR010000007">
    <property type="protein sequence ID" value="MDQ0362700.1"/>
    <property type="molecule type" value="Genomic_DNA"/>
</dbReference>
<evidence type="ECO:0000313" key="5">
    <source>
        <dbReference type="Proteomes" id="UP001230220"/>
    </source>
</evidence>
<feature type="DNA-binding region" description="H-T-H motif" evidence="2">
    <location>
        <begin position="33"/>
        <end position="52"/>
    </location>
</feature>
<dbReference type="Proteomes" id="UP001230220">
    <property type="component" value="Unassembled WGS sequence"/>
</dbReference>
<dbReference type="PANTHER" id="PTHR43479:SF11">
    <property type="entry name" value="ACREF_ENVCD OPERON REPRESSOR-RELATED"/>
    <property type="match status" value="1"/>
</dbReference>
<name>A0ABU0E7B9_9FIRM</name>
<evidence type="ECO:0000256" key="1">
    <source>
        <dbReference type="ARBA" id="ARBA00023125"/>
    </source>
</evidence>
<dbReference type="InterPro" id="IPR009057">
    <property type="entry name" value="Homeodomain-like_sf"/>
</dbReference>
<dbReference type="InterPro" id="IPR050624">
    <property type="entry name" value="HTH-type_Tx_Regulator"/>
</dbReference>
<accession>A0ABU0E7B9</accession>
<keyword evidence="1 2" id="KW-0238">DNA-binding</keyword>
<dbReference type="InterPro" id="IPR001647">
    <property type="entry name" value="HTH_TetR"/>
</dbReference>
<dbReference type="SUPFAM" id="SSF46689">
    <property type="entry name" value="Homeodomain-like"/>
    <property type="match status" value="1"/>
</dbReference>
<organism evidence="4 5">
    <name type="scientific">Breznakia pachnodae</name>
    <dbReference type="NCBI Taxonomy" id="265178"/>
    <lineage>
        <taxon>Bacteria</taxon>
        <taxon>Bacillati</taxon>
        <taxon>Bacillota</taxon>
        <taxon>Erysipelotrichia</taxon>
        <taxon>Erysipelotrichales</taxon>
        <taxon>Erysipelotrichaceae</taxon>
        <taxon>Breznakia</taxon>
    </lineage>
</organism>
<sequence>MNGFEKRTEVKKHQIIEATFQMMNTDKGIANVRMDEIAKIAGVGKTTIFKYFGSKEELIKEVFRYFFDLMGNTTKAIMDKGMSFEDTLIAMSNNKIKYLQEINHRFYLDLMEYFTGRDEQGDSIIMKQYTQESFGIMLDLFHRGKKEGKVDLKYSDEFLLVYFQALIEGISNPKIYDRIVPYTTQWTEMMIKGLAPAK</sequence>
<evidence type="ECO:0000256" key="2">
    <source>
        <dbReference type="PROSITE-ProRule" id="PRU00335"/>
    </source>
</evidence>
<dbReference type="PANTHER" id="PTHR43479">
    <property type="entry name" value="ACREF/ENVCD OPERON REPRESSOR-RELATED"/>
    <property type="match status" value="1"/>
</dbReference>
<dbReference type="Pfam" id="PF00440">
    <property type="entry name" value="TetR_N"/>
    <property type="match status" value="1"/>
</dbReference>
<dbReference type="RefSeq" id="WP_307410582.1">
    <property type="nucleotide sequence ID" value="NZ_JAUSUR010000007.1"/>
</dbReference>
<dbReference type="PROSITE" id="PS50977">
    <property type="entry name" value="HTH_TETR_2"/>
    <property type="match status" value="1"/>
</dbReference>